<sequence length="314" mass="37332">MSSNGRKEHFNSLFTAFPEYQGIMDKNSTVHYEELWNKICLTFDKKFNTVNIKEKVNLCTQAMKYLYNILSDIHKVPDKNHFKYLYYWIYKNHLKAKKHSNYIKDFYKEIIRVYKVGGYFTYLVDSFLDVIFDKELEIITDICDMSNKLNDIKYNTFTFCENKSRCDCADECADIYMRGHNICENNGYKDFCEILESYKNEYNVLDISQSCDKIKCKALPCEIFENIIIPSAHINTSKTAIISSYLILIIPALLFIIYKFLPYNSCLHLGIKKIKNKCLDLKKEWSKSEISEIYKKIHWNNNYNVLYNSHYIEN</sequence>
<keyword evidence="1" id="KW-1133">Transmembrane helix</keyword>
<proteinExistence type="predicted"/>
<dbReference type="OrthoDB" id="383056at2759"/>
<keyword evidence="3" id="KW-1185">Reference proteome</keyword>
<evidence type="ECO:0000256" key="1">
    <source>
        <dbReference type="SAM" id="Phobius"/>
    </source>
</evidence>
<organism evidence="2 3">
    <name type="scientific">Plasmodium gonderi</name>
    <dbReference type="NCBI Taxonomy" id="77519"/>
    <lineage>
        <taxon>Eukaryota</taxon>
        <taxon>Sar</taxon>
        <taxon>Alveolata</taxon>
        <taxon>Apicomplexa</taxon>
        <taxon>Aconoidasida</taxon>
        <taxon>Haemosporida</taxon>
        <taxon>Plasmodiidae</taxon>
        <taxon>Plasmodium</taxon>
        <taxon>Plasmodium (Plasmodium)</taxon>
    </lineage>
</organism>
<dbReference type="Proteomes" id="UP000195521">
    <property type="component" value="Unassembled WGS sequence"/>
</dbReference>
<keyword evidence="1" id="KW-0472">Membrane</keyword>
<protein>
    <submittedName>
        <fullName evidence="2">Variable surface protein</fullName>
    </submittedName>
</protein>
<comment type="caution">
    <text evidence="2">The sequence shown here is derived from an EMBL/GenBank/DDBJ whole genome shotgun (WGS) entry which is preliminary data.</text>
</comment>
<accession>A0A1Y1JNY9</accession>
<reference evidence="3" key="1">
    <citation type="submission" date="2017-04" db="EMBL/GenBank/DDBJ databases">
        <title>Plasmodium gonderi genome.</title>
        <authorList>
            <person name="Arisue N."/>
            <person name="Honma H."/>
            <person name="Kawai S."/>
            <person name="Tougan T."/>
            <person name="Tanabe K."/>
            <person name="Horii T."/>
        </authorList>
    </citation>
    <scope>NUCLEOTIDE SEQUENCE [LARGE SCALE GENOMIC DNA]</scope>
    <source>
        <strain evidence="3">ATCC 30045</strain>
    </source>
</reference>
<name>A0A1Y1JNY9_PLAGO</name>
<feature type="transmembrane region" description="Helical" evidence="1">
    <location>
        <begin position="240"/>
        <end position="261"/>
    </location>
</feature>
<gene>
    <name evidence="2" type="ORF">PGO_001665</name>
</gene>
<keyword evidence="1" id="KW-0812">Transmembrane</keyword>
<dbReference type="GeneID" id="39745009"/>
<dbReference type="EMBL" id="BDQF01000173">
    <property type="protein sequence ID" value="GAW84201.1"/>
    <property type="molecule type" value="Genomic_DNA"/>
</dbReference>
<dbReference type="AlphaFoldDB" id="A0A1Y1JNY9"/>
<evidence type="ECO:0000313" key="3">
    <source>
        <dbReference type="Proteomes" id="UP000195521"/>
    </source>
</evidence>
<evidence type="ECO:0000313" key="2">
    <source>
        <dbReference type="EMBL" id="GAW84201.1"/>
    </source>
</evidence>
<dbReference type="RefSeq" id="XP_028546790.1">
    <property type="nucleotide sequence ID" value="XM_028690989.1"/>
</dbReference>